<keyword evidence="8" id="KW-1185">Reference proteome</keyword>
<dbReference type="InterPro" id="IPR006140">
    <property type="entry name" value="D-isomer_DH_NAD-bd"/>
</dbReference>
<dbReference type="Gene3D" id="3.40.50.720">
    <property type="entry name" value="NAD(P)-binding Rossmann-like Domain"/>
    <property type="match status" value="2"/>
</dbReference>
<evidence type="ECO:0000313" key="7">
    <source>
        <dbReference type="EMBL" id="SFU64607.1"/>
    </source>
</evidence>
<dbReference type="PROSITE" id="PS00671">
    <property type="entry name" value="D_2_HYDROXYACID_DH_3"/>
    <property type="match status" value="1"/>
</dbReference>
<evidence type="ECO:0000313" key="8">
    <source>
        <dbReference type="Proteomes" id="UP000183508"/>
    </source>
</evidence>
<feature type="domain" description="D-isomer specific 2-hydroxyacid dehydrogenase catalytic" evidence="5">
    <location>
        <begin position="2"/>
        <end position="308"/>
    </location>
</feature>
<evidence type="ECO:0000256" key="3">
    <source>
        <dbReference type="ARBA" id="ARBA00023027"/>
    </source>
</evidence>
<dbReference type="PANTHER" id="PTHR43333:SF1">
    <property type="entry name" value="D-ISOMER SPECIFIC 2-HYDROXYACID DEHYDROGENASE NAD-BINDING DOMAIN-CONTAINING PROTEIN"/>
    <property type="match status" value="1"/>
</dbReference>
<dbReference type="Pfam" id="PF02826">
    <property type="entry name" value="2-Hacid_dh_C"/>
    <property type="match status" value="1"/>
</dbReference>
<gene>
    <name evidence="7" type="ORF">SAMN05421543_105121</name>
</gene>
<dbReference type="Pfam" id="PF00389">
    <property type="entry name" value="2-Hacid_dh"/>
    <property type="match status" value="1"/>
</dbReference>
<dbReference type="STRING" id="392015.SAMN05421543_105121"/>
<dbReference type="eggNOG" id="COG0111">
    <property type="taxonomic scope" value="Bacteria"/>
</dbReference>
<dbReference type="Proteomes" id="UP000183508">
    <property type="component" value="Unassembled WGS sequence"/>
</dbReference>
<dbReference type="EMBL" id="FPBV01000005">
    <property type="protein sequence ID" value="SFU64607.1"/>
    <property type="molecule type" value="Genomic_DNA"/>
</dbReference>
<evidence type="ECO:0000259" key="6">
    <source>
        <dbReference type="Pfam" id="PF02826"/>
    </source>
</evidence>
<proteinExistence type="inferred from homology"/>
<dbReference type="RefSeq" id="WP_175511463.1">
    <property type="nucleotide sequence ID" value="NZ_FPBV01000005.1"/>
</dbReference>
<organism evidence="7 8">
    <name type="scientific">Alicyclobacillus macrosporangiidus</name>
    <dbReference type="NCBI Taxonomy" id="392015"/>
    <lineage>
        <taxon>Bacteria</taxon>
        <taxon>Bacillati</taxon>
        <taxon>Bacillota</taxon>
        <taxon>Bacilli</taxon>
        <taxon>Bacillales</taxon>
        <taxon>Alicyclobacillaceae</taxon>
        <taxon>Alicyclobacillus</taxon>
    </lineage>
</organism>
<keyword evidence="3" id="KW-0520">NAD</keyword>
<name>A0A1I7HVD1_9BACL</name>
<dbReference type="GO" id="GO:0051287">
    <property type="term" value="F:NAD binding"/>
    <property type="evidence" value="ECO:0007669"/>
    <property type="project" value="InterPro"/>
</dbReference>
<evidence type="ECO:0000256" key="4">
    <source>
        <dbReference type="RuleBase" id="RU003719"/>
    </source>
</evidence>
<dbReference type="InterPro" id="IPR029753">
    <property type="entry name" value="D-isomer_DH_CS"/>
</dbReference>
<comment type="similarity">
    <text evidence="1 4">Belongs to the D-isomer specific 2-hydroxyacid dehydrogenase family.</text>
</comment>
<dbReference type="GO" id="GO:0016616">
    <property type="term" value="F:oxidoreductase activity, acting on the CH-OH group of donors, NAD or NADP as acceptor"/>
    <property type="evidence" value="ECO:0007669"/>
    <property type="project" value="InterPro"/>
</dbReference>
<dbReference type="SUPFAM" id="SSF51735">
    <property type="entry name" value="NAD(P)-binding Rossmann-fold domains"/>
    <property type="match status" value="1"/>
</dbReference>
<feature type="domain" description="D-isomer specific 2-hydroxyacid dehydrogenase NAD-binding" evidence="6">
    <location>
        <begin position="103"/>
        <end position="277"/>
    </location>
</feature>
<dbReference type="CDD" id="cd05300">
    <property type="entry name" value="2-Hacid_dh_1"/>
    <property type="match status" value="1"/>
</dbReference>
<dbReference type="InterPro" id="IPR036291">
    <property type="entry name" value="NAD(P)-bd_dom_sf"/>
</dbReference>
<reference evidence="8" key="1">
    <citation type="submission" date="2016-10" db="EMBL/GenBank/DDBJ databases">
        <authorList>
            <person name="Varghese N."/>
        </authorList>
    </citation>
    <scope>NUCLEOTIDE SEQUENCE [LARGE SCALE GENOMIC DNA]</scope>
    <source>
        <strain evidence="8">DSM 17980</strain>
    </source>
</reference>
<protein>
    <submittedName>
        <fullName evidence="7">Phosphoglycerate dehydrogenase</fullName>
    </submittedName>
</protein>
<dbReference type="InterPro" id="IPR006139">
    <property type="entry name" value="D-isomer_2_OHA_DH_cat_dom"/>
</dbReference>
<dbReference type="SUPFAM" id="SSF52283">
    <property type="entry name" value="Formate/glycerate dehydrogenase catalytic domain-like"/>
    <property type="match status" value="1"/>
</dbReference>
<accession>A0A1I7HVD1</accession>
<dbReference type="AlphaFoldDB" id="A0A1I7HVD1"/>
<sequence length="314" mass="34759">MILIAHRLKPHVVEALRKALPEEEIEVMDRFDPAHPRLAEVEILAATGPSLTEAAIGACPNVRWLHSISAGVETVPFHLIRARGLLLSNARGAHGKQMAEQILGMMISFTRGLHYNVRRQLEHRWDHGYKLGELAGSHLVIVGAGSIGREVARKAQAFDMTITGVRRNPAPLPGFHQVVGVDALHRVLPEADFVVVLTPLTPDTYHLIGEAELAAMKPSAFLINFARGDVVDEDALIRALRESRIRGAGLDVFHKEPLPADSPLWDMENVLISPHNGGWTPSHDDRFLEVFLANYRAYRAGEPLPTQVDIEARY</sequence>
<keyword evidence="2 4" id="KW-0560">Oxidoreductase</keyword>
<evidence type="ECO:0000259" key="5">
    <source>
        <dbReference type="Pfam" id="PF00389"/>
    </source>
</evidence>
<evidence type="ECO:0000256" key="2">
    <source>
        <dbReference type="ARBA" id="ARBA00023002"/>
    </source>
</evidence>
<evidence type="ECO:0000256" key="1">
    <source>
        <dbReference type="ARBA" id="ARBA00005854"/>
    </source>
</evidence>
<dbReference type="PANTHER" id="PTHR43333">
    <property type="entry name" value="2-HACID_DH_C DOMAIN-CONTAINING PROTEIN"/>
    <property type="match status" value="1"/>
</dbReference>